<dbReference type="InterPro" id="IPR000700">
    <property type="entry name" value="PAS-assoc_C"/>
</dbReference>
<dbReference type="CDD" id="cd18773">
    <property type="entry name" value="PDC1_HK_sensor"/>
    <property type="match status" value="1"/>
</dbReference>
<dbReference type="Pfam" id="PF07568">
    <property type="entry name" value="HisKA_2"/>
    <property type="match status" value="1"/>
</dbReference>
<dbReference type="EC" id="2.7.13.3" evidence="3"/>
<evidence type="ECO:0000256" key="7">
    <source>
        <dbReference type="ARBA" id="ARBA00022777"/>
    </source>
</evidence>
<dbReference type="OrthoDB" id="9770795at2"/>
<dbReference type="Gene3D" id="3.30.565.10">
    <property type="entry name" value="Histidine kinase-like ATPase, C-terminal domain"/>
    <property type="match status" value="1"/>
</dbReference>
<dbReference type="InterPro" id="IPR005467">
    <property type="entry name" value="His_kinase_dom"/>
</dbReference>
<dbReference type="InterPro" id="IPR036890">
    <property type="entry name" value="HATPase_C_sf"/>
</dbReference>
<feature type="domain" description="PAS" evidence="12">
    <location>
        <begin position="371"/>
        <end position="441"/>
    </location>
</feature>
<dbReference type="HOGENOM" id="CLU_338852_0_0_4"/>
<dbReference type="SMART" id="SM00091">
    <property type="entry name" value="PAS"/>
    <property type="match status" value="2"/>
</dbReference>
<feature type="domain" description="PAC" evidence="13">
    <location>
        <begin position="445"/>
        <end position="495"/>
    </location>
</feature>
<dbReference type="EMBL" id="CP000267">
    <property type="protein sequence ID" value="ABD68644.1"/>
    <property type="molecule type" value="Genomic_DNA"/>
</dbReference>
<dbReference type="eggNOG" id="COG3920">
    <property type="taxonomic scope" value="Bacteria"/>
</dbReference>
<evidence type="ECO:0000259" key="12">
    <source>
        <dbReference type="PROSITE" id="PS50112"/>
    </source>
</evidence>
<dbReference type="InterPro" id="IPR011495">
    <property type="entry name" value="Sig_transdc_His_kin_sub2_dim/P"/>
</dbReference>
<feature type="domain" description="HAMP" evidence="14">
    <location>
        <begin position="313"/>
        <end position="366"/>
    </location>
</feature>
<dbReference type="GO" id="GO:0005524">
    <property type="term" value="F:ATP binding"/>
    <property type="evidence" value="ECO:0007669"/>
    <property type="project" value="UniProtKB-KW"/>
</dbReference>
<keyword evidence="4" id="KW-0597">Phosphoprotein</keyword>
<keyword evidence="8" id="KW-0067">ATP-binding</keyword>
<evidence type="ECO:0000256" key="8">
    <source>
        <dbReference type="ARBA" id="ARBA00022840"/>
    </source>
</evidence>
<dbReference type="GO" id="GO:0004673">
    <property type="term" value="F:protein histidine kinase activity"/>
    <property type="evidence" value="ECO:0007669"/>
    <property type="project" value="UniProtKB-EC"/>
</dbReference>
<name>Q220A9_ALBFT</name>
<feature type="domain" description="Histidine kinase" evidence="11">
    <location>
        <begin position="628"/>
        <end position="831"/>
    </location>
</feature>
<dbReference type="SMART" id="SM00387">
    <property type="entry name" value="HATPase_c"/>
    <property type="match status" value="1"/>
</dbReference>
<gene>
    <name evidence="15" type="ordered locus">Rfer_0896</name>
</gene>
<dbReference type="CDD" id="cd00130">
    <property type="entry name" value="PAS"/>
    <property type="match status" value="2"/>
</dbReference>
<dbReference type="Pfam" id="PF00672">
    <property type="entry name" value="HAMP"/>
    <property type="match status" value="1"/>
</dbReference>
<dbReference type="Pfam" id="PF02518">
    <property type="entry name" value="HATPase_c"/>
    <property type="match status" value="1"/>
</dbReference>
<dbReference type="PROSITE" id="PS50112">
    <property type="entry name" value="PAS"/>
    <property type="match status" value="2"/>
</dbReference>
<dbReference type="InterPro" id="IPR001610">
    <property type="entry name" value="PAC"/>
</dbReference>
<dbReference type="eggNOG" id="COG5002">
    <property type="taxonomic scope" value="Bacteria"/>
</dbReference>
<evidence type="ECO:0000256" key="9">
    <source>
        <dbReference type="ARBA" id="ARBA00023012"/>
    </source>
</evidence>
<keyword evidence="6" id="KW-0547">Nucleotide-binding</keyword>
<evidence type="ECO:0000256" key="5">
    <source>
        <dbReference type="ARBA" id="ARBA00022679"/>
    </source>
</evidence>
<evidence type="ECO:0000256" key="4">
    <source>
        <dbReference type="ARBA" id="ARBA00022553"/>
    </source>
</evidence>
<dbReference type="SUPFAM" id="SSF55874">
    <property type="entry name" value="ATPase domain of HSP90 chaperone/DNA topoisomerase II/histidine kinase"/>
    <property type="match status" value="1"/>
</dbReference>
<proteinExistence type="predicted"/>
<dbReference type="Gene3D" id="3.30.450.20">
    <property type="entry name" value="PAS domain"/>
    <property type="match status" value="3"/>
</dbReference>
<feature type="transmembrane region" description="Helical" evidence="10">
    <location>
        <begin position="15"/>
        <end position="33"/>
    </location>
</feature>
<comment type="catalytic activity">
    <reaction evidence="1">
        <text>ATP + protein L-histidine = ADP + protein N-phospho-L-histidine.</text>
        <dbReference type="EC" id="2.7.13.3"/>
    </reaction>
</comment>
<evidence type="ECO:0000259" key="14">
    <source>
        <dbReference type="PROSITE" id="PS50885"/>
    </source>
</evidence>
<dbReference type="AlphaFoldDB" id="Q220A9"/>
<evidence type="ECO:0000256" key="1">
    <source>
        <dbReference type="ARBA" id="ARBA00000085"/>
    </source>
</evidence>
<dbReference type="PANTHER" id="PTHR43065:SF23">
    <property type="entry name" value="SENSOR HISTIDINE KINASE PDTAS"/>
    <property type="match status" value="1"/>
</dbReference>
<feature type="domain" description="PAS" evidence="12">
    <location>
        <begin position="492"/>
        <end position="538"/>
    </location>
</feature>
<dbReference type="InterPro" id="IPR029151">
    <property type="entry name" value="Sensor-like_sf"/>
</dbReference>
<dbReference type="Pfam" id="PF13426">
    <property type="entry name" value="PAS_9"/>
    <property type="match status" value="1"/>
</dbReference>
<evidence type="ECO:0000256" key="6">
    <source>
        <dbReference type="ARBA" id="ARBA00022741"/>
    </source>
</evidence>
<dbReference type="SUPFAM" id="SSF103190">
    <property type="entry name" value="Sensory domain-like"/>
    <property type="match status" value="1"/>
</dbReference>
<dbReference type="KEGG" id="rfr:Rfer_0896"/>
<dbReference type="GO" id="GO:0000160">
    <property type="term" value="P:phosphorelay signal transduction system"/>
    <property type="evidence" value="ECO:0007669"/>
    <property type="project" value="UniProtKB-KW"/>
</dbReference>
<evidence type="ECO:0000313" key="15">
    <source>
        <dbReference type="EMBL" id="ABD68644.1"/>
    </source>
</evidence>
<dbReference type="Pfam" id="PF00989">
    <property type="entry name" value="PAS"/>
    <property type="match status" value="1"/>
</dbReference>
<organism evidence="15 16">
    <name type="scientific">Albidiferax ferrireducens (strain ATCC BAA-621 / DSM 15236 / T118)</name>
    <name type="common">Rhodoferax ferrireducens</name>
    <dbReference type="NCBI Taxonomy" id="338969"/>
    <lineage>
        <taxon>Bacteria</taxon>
        <taxon>Pseudomonadati</taxon>
        <taxon>Pseudomonadota</taxon>
        <taxon>Betaproteobacteria</taxon>
        <taxon>Burkholderiales</taxon>
        <taxon>Comamonadaceae</taxon>
        <taxon>Rhodoferax</taxon>
    </lineage>
</organism>
<dbReference type="PROSITE" id="PS50885">
    <property type="entry name" value="HAMP"/>
    <property type="match status" value="1"/>
</dbReference>
<keyword evidence="7 15" id="KW-0418">Kinase</keyword>
<dbReference type="Gene3D" id="6.10.340.10">
    <property type="match status" value="1"/>
</dbReference>
<keyword evidence="10" id="KW-1133">Transmembrane helix</keyword>
<accession>Q220A9</accession>
<dbReference type="SMART" id="SM00304">
    <property type="entry name" value="HAMP"/>
    <property type="match status" value="1"/>
</dbReference>
<protein>
    <recommendedName>
        <fullName evidence="3">histidine kinase</fullName>
        <ecNumber evidence="3">2.7.13.3</ecNumber>
    </recommendedName>
</protein>
<evidence type="ECO:0000259" key="13">
    <source>
        <dbReference type="PROSITE" id="PS50113"/>
    </source>
</evidence>
<dbReference type="InterPro" id="IPR013767">
    <property type="entry name" value="PAS_fold"/>
</dbReference>
<keyword evidence="10" id="KW-0472">Membrane</keyword>
<dbReference type="NCBIfam" id="TIGR00229">
    <property type="entry name" value="sensory_box"/>
    <property type="match status" value="2"/>
</dbReference>
<dbReference type="PROSITE" id="PS50109">
    <property type="entry name" value="HIS_KIN"/>
    <property type="match status" value="1"/>
</dbReference>
<reference evidence="16" key="1">
    <citation type="submission" date="2006-02" db="EMBL/GenBank/DDBJ databases">
        <title>Complete sequence of chromosome of Rhodoferax ferrireducens DSM 15236.</title>
        <authorList>
            <person name="Copeland A."/>
            <person name="Lucas S."/>
            <person name="Lapidus A."/>
            <person name="Barry K."/>
            <person name="Detter J.C."/>
            <person name="Glavina del Rio T."/>
            <person name="Hammon N."/>
            <person name="Israni S."/>
            <person name="Pitluck S."/>
            <person name="Brettin T."/>
            <person name="Bruce D."/>
            <person name="Han C."/>
            <person name="Tapia R."/>
            <person name="Gilna P."/>
            <person name="Kiss H."/>
            <person name="Schmutz J."/>
            <person name="Larimer F."/>
            <person name="Land M."/>
            <person name="Kyrpides N."/>
            <person name="Ivanova N."/>
            <person name="Richardson P."/>
        </authorList>
    </citation>
    <scope>NUCLEOTIDE SEQUENCE [LARGE SCALE GENOMIC DNA]</scope>
    <source>
        <strain evidence="16">ATCC BAA-621 / DSM 15236 / T118</strain>
    </source>
</reference>
<dbReference type="Proteomes" id="UP000008332">
    <property type="component" value="Chromosome"/>
</dbReference>
<dbReference type="GO" id="GO:0016020">
    <property type="term" value="C:membrane"/>
    <property type="evidence" value="ECO:0007669"/>
    <property type="project" value="UniProtKB-SubCell"/>
</dbReference>
<dbReference type="PROSITE" id="PS50113">
    <property type="entry name" value="PAC"/>
    <property type="match status" value="2"/>
</dbReference>
<comment type="subcellular location">
    <subcellularLocation>
        <location evidence="2">Membrane</location>
    </subcellularLocation>
</comment>
<dbReference type="InterPro" id="IPR003594">
    <property type="entry name" value="HATPase_dom"/>
</dbReference>
<keyword evidence="9" id="KW-0902">Two-component regulatory system</keyword>
<dbReference type="InterPro" id="IPR035965">
    <property type="entry name" value="PAS-like_dom_sf"/>
</dbReference>
<dbReference type="SUPFAM" id="SSF55785">
    <property type="entry name" value="PYP-like sensor domain (PAS domain)"/>
    <property type="match status" value="2"/>
</dbReference>
<dbReference type="InterPro" id="IPR000014">
    <property type="entry name" value="PAS"/>
</dbReference>
<keyword evidence="16" id="KW-1185">Reference proteome</keyword>
<evidence type="ECO:0000259" key="11">
    <source>
        <dbReference type="PROSITE" id="PS50109"/>
    </source>
</evidence>
<keyword evidence="5 15" id="KW-0808">Transferase</keyword>
<evidence type="ECO:0000256" key="2">
    <source>
        <dbReference type="ARBA" id="ARBA00004370"/>
    </source>
</evidence>
<evidence type="ECO:0000256" key="10">
    <source>
        <dbReference type="SAM" id="Phobius"/>
    </source>
</evidence>
<dbReference type="InterPro" id="IPR003660">
    <property type="entry name" value="HAMP_dom"/>
</dbReference>
<dbReference type="PANTHER" id="PTHR43065">
    <property type="entry name" value="SENSOR HISTIDINE KINASE"/>
    <property type="match status" value="1"/>
</dbReference>
<evidence type="ECO:0000313" key="16">
    <source>
        <dbReference type="Proteomes" id="UP000008332"/>
    </source>
</evidence>
<dbReference type="SMART" id="SM00086">
    <property type="entry name" value="PAC"/>
    <property type="match status" value="2"/>
</dbReference>
<feature type="domain" description="PAC" evidence="13">
    <location>
        <begin position="565"/>
        <end position="617"/>
    </location>
</feature>
<dbReference type="STRING" id="338969.Rfer_0896"/>
<dbReference type="CDD" id="cd18774">
    <property type="entry name" value="PDC2_HK_sensor"/>
    <property type="match status" value="1"/>
</dbReference>
<keyword evidence="10" id="KW-0812">Transmembrane</keyword>
<sequence>MRRFKFEWNSLKTRVTLLTLGIFVISIWSLTFYTGRMLREDMQGLLGEQQFSTASLIAAEIDREVADRVQALEITAREITPTIINNPVALQALFAHQPLLHHLFNDGIASTGPTGTVIADYPQVPGRIGANFMERDYIIGPLKNGKATIGKPVHSKLTQDPSFVMAVPIKDTAGRVIGVLAGIINLNKPNFVTTSTGGYDSKGGDFFLVAPQHQIVVASSNKSRILATLPAPGVIPALDRQAQGYEGTQIFVNPLGFEVLTSAKQIPSAGWYIAITLDTRRAFAPIKVMQQNMLLAACVLTLLVTGLLWEMLRRQLTPLLATAKALARMADSKEFPSALPIARHDEVGHLIGGFNQLLVSLHERDAALSESEARFRTLIEWTPEAVAVHRGGKLLYANPAALHMFGATSKQDLVGKPMLEFVHPDYRHSVVERMQRSYDKNLHPPMAEEKFLKLDGTVIDVEVTGIVINYDGQSATQVAIHDITERKLAEDQLRTLSHIVEQAPLSILITDLDGNIKYANPWITKVTGYSAEEICGQNPRLFKTDQTPLEVYQDLWQTLRAGGVWRGEFGNRKKNGDVFVEQAVIAPVLDDAGRTAHYVALKEDVTERKRTERALQTSLQEKVALLNEVHHRVKNNLQVITSLLRLEAGRSSQPDTKSVLTDMQGRIRSMALLHESLYRTGTFASVDLGAYLKQLASQTFRAQSSGAVRLELELATVQVSMDQATPCGLLVNELISNCLKHGFPEGRSGEIRIELHAMATATVAPATEGGAAQWLLRVSDTGVGLPADFKARRHQSLGLQLVADLVHQLGGTLDIGSAPGAVFTVVFTPDAPSSTMGAV</sequence>
<dbReference type="CDD" id="cd06225">
    <property type="entry name" value="HAMP"/>
    <property type="match status" value="1"/>
</dbReference>
<dbReference type="RefSeq" id="WP_011463217.1">
    <property type="nucleotide sequence ID" value="NC_007908.1"/>
</dbReference>
<evidence type="ECO:0000256" key="3">
    <source>
        <dbReference type="ARBA" id="ARBA00012438"/>
    </source>
</evidence>